<dbReference type="Proteomes" id="UP000008810">
    <property type="component" value="Chromosome 2"/>
</dbReference>
<dbReference type="EMBL" id="CM000881">
    <property type="protein sequence ID" value="KQK08463.1"/>
    <property type="molecule type" value="Genomic_DNA"/>
</dbReference>
<proteinExistence type="predicted"/>
<evidence type="ECO:0000313" key="3">
    <source>
        <dbReference type="EnsemblPlants" id="KQK08463"/>
    </source>
</evidence>
<reference evidence="2" key="2">
    <citation type="submission" date="2017-06" db="EMBL/GenBank/DDBJ databases">
        <title>WGS assembly of Brachypodium distachyon.</title>
        <authorList>
            <consortium name="The International Brachypodium Initiative"/>
            <person name="Lucas S."/>
            <person name="Harmon-Smith M."/>
            <person name="Lail K."/>
            <person name="Tice H."/>
            <person name="Grimwood J."/>
            <person name="Bruce D."/>
            <person name="Barry K."/>
            <person name="Shu S."/>
            <person name="Lindquist E."/>
            <person name="Wang M."/>
            <person name="Pitluck S."/>
            <person name="Vogel J.P."/>
            <person name="Garvin D.F."/>
            <person name="Mockler T.C."/>
            <person name="Schmutz J."/>
            <person name="Rokhsar D."/>
            <person name="Bevan M.W."/>
        </authorList>
    </citation>
    <scope>NUCLEOTIDE SEQUENCE</scope>
    <source>
        <strain evidence="2">Bd21</strain>
    </source>
</reference>
<organism evidence="2">
    <name type="scientific">Brachypodium distachyon</name>
    <name type="common">Purple false brome</name>
    <name type="synonym">Trachynia distachya</name>
    <dbReference type="NCBI Taxonomy" id="15368"/>
    <lineage>
        <taxon>Eukaryota</taxon>
        <taxon>Viridiplantae</taxon>
        <taxon>Streptophyta</taxon>
        <taxon>Embryophyta</taxon>
        <taxon>Tracheophyta</taxon>
        <taxon>Spermatophyta</taxon>
        <taxon>Magnoliopsida</taxon>
        <taxon>Liliopsida</taxon>
        <taxon>Poales</taxon>
        <taxon>Poaceae</taxon>
        <taxon>BOP clade</taxon>
        <taxon>Pooideae</taxon>
        <taxon>Stipodae</taxon>
        <taxon>Brachypodieae</taxon>
        <taxon>Brachypodium</taxon>
    </lineage>
</organism>
<gene>
    <name evidence="2" type="ORF">BRADI_2g42006v3</name>
</gene>
<dbReference type="Gramene" id="KQK08463">
    <property type="protein sequence ID" value="KQK08463"/>
    <property type="gene ID" value="BRADI_2g42006v3"/>
</dbReference>
<name>A0A0Q3GB07_BRADI</name>
<evidence type="ECO:0000256" key="1">
    <source>
        <dbReference type="SAM" id="MobiDB-lite"/>
    </source>
</evidence>
<dbReference type="EnsemblPlants" id="KQK08463">
    <property type="protein sequence ID" value="KQK08463"/>
    <property type="gene ID" value="BRADI_2g42006v3"/>
</dbReference>
<accession>A0A0Q3GB07</accession>
<dbReference type="AlphaFoldDB" id="A0A0Q3GB07"/>
<reference evidence="2 3" key="1">
    <citation type="journal article" date="2010" name="Nature">
        <title>Genome sequencing and analysis of the model grass Brachypodium distachyon.</title>
        <authorList>
            <consortium name="International Brachypodium Initiative"/>
        </authorList>
    </citation>
    <scope>NUCLEOTIDE SEQUENCE [LARGE SCALE GENOMIC DNA]</scope>
    <source>
        <strain evidence="2 3">Bd21</strain>
    </source>
</reference>
<keyword evidence="4" id="KW-1185">Reference proteome</keyword>
<feature type="compositionally biased region" description="Gly residues" evidence="1">
    <location>
        <begin position="102"/>
        <end position="111"/>
    </location>
</feature>
<feature type="region of interest" description="Disordered" evidence="1">
    <location>
        <begin position="71"/>
        <end position="111"/>
    </location>
</feature>
<evidence type="ECO:0000313" key="2">
    <source>
        <dbReference type="EMBL" id="KQK08463.1"/>
    </source>
</evidence>
<protein>
    <submittedName>
        <fullName evidence="2 3">Uncharacterized protein</fullName>
    </submittedName>
</protein>
<dbReference type="InParanoid" id="A0A0Q3GB07"/>
<feature type="region of interest" description="Disordered" evidence="1">
    <location>
        <begin position="1"/>
        <end position="44"/>
    </location>
</feature>
<reference evidence="3" key="3">
    <citation type="submission" date="2018-08" db="UniProtKB">
        <authorList>
            <consortium name="EnsemblPlants"/>
        </authorList>
    </citation>
    <scope>IDENTIFICATION</scope>
    <source>
        <strain evidence="3">cv. Bd21</strain>
    </source>
</reference>
<evidence type="ECO:0000313" key="4">
    <source>
        <dbReference type="Proteomes" id="UP000008810"/>
    </source>
</evidence>
<sequence length="111" mass="10925">MVRASSMGKMGRASGLGKMGRASAGMDEVGAGDRKQQGPATRAAAAFPTRVAAAGEMGEPTTDPREMVLGLVAGGMGKTADRGDEGGAAGGGEEVGRRRRSGGGSGEEPSC</sequence>